<feature type="region of interest" description="Disordered" evidence="1">
    <location>
        <begin position="1"/>
        <end position="22"/>
    </location>
</feature>
<proteinExistence type="predicted"/>
<comment type="caution">
    <text evidence="2">The sequence shown here is derived from an EMBL/GenBank/DDBJ whole genome shotgun (WGS) entry which is preliminary data.</text>
</comment>
<dbReference type="EMBL" id="BGPR01055242">
    <property type="protein sequence ID" value="GBO31854.1"/>
    <property type="molecule type" value="Genomic_DNA"/>
</dbReference>
<evidence type="ECO:0000313" key="3">
    <source>
        <dbReference type="Proteomes" id="UP000499080"/>
    </source>
</evidence>
<evidence type="ECO:0000313" key="2">
    <source>
        <dbReference type="EMBL" id="GBO31854.1"/>
    </source>
</evidence>
<reference evidence="2 3" key="1">
    <citation type="journal article" date="2019" name="Sci. Rep.">
        <title>Orb-weaving spider Araneus ventricosus genome elucidates the spidroin gene catalogue.</title>
        <authorList>
            <person name="Kono N."/>
            <person name="Nakamura H."/>
            <person name="Ohtoshi R."/>
            <person name="Moran D.A.P."/>
            <person name="Shinohara A."/>
            <person name="Yoshida Y."/>
            <person name="Fujiwara M."/>
            <person name="Mori M."/>
            <person name="Tomita M."/>
            <person name="Arakawa K."/>
        </authorList>
    </citation>
    <scope>NUCLEOTIDE SEQUENCE [LARGE SCALE GENOMIC DNA]</scope>
</reference>
<sequence>YPRAILEGTRNFEPRSDDEDDT</sequence>
<accession>A0A4Y2W5M6</accession>
<protein>
    <submittedName>
        <fullName evidence="2">Uncharacterized protein</fullName>
    </submittedName>
</protein>
<feature type="non-terminal residue" evidence="2">
    <location>
        <position position="1"/>
    </location>
</feature>
<keyword evidence="3" id="KW-1185">Reference proteome</keyword>
<dbReference type="Proteomes" id="UP000499080">
    <property type="component" value="Unassembled WGS sequence"/>
</dbReference>
<organism evidence="2 3">
    <name type="scientific">Araneus ventricosus</name>
    <name type="common">Orbweaver spider</name>
    <name type="synonym">Epeira ventricosa</name>
    <dbReference type="NCBI Taxonomy" id="182803"/>
    <lineage>
        <taxon>Eukaryota</taxon>
        <taxon>Metazoa</taxon>
        <taxon>Ecdysozoa</taxon>
        <taxon>Arthropoda</taxon>
        <taxon>Chelicerata</taxon>
        <taxon>Arachnida</taxon>
        <taxon>Araneae</taxon>
        <taxon>Araneomorphae</taxon>
        <taxon>Entelegynae</taxon>
        <taxon>Araneoidea</taxon>
        <taxon>Araneidae</taxon>
        <taxon>Araneus</taxon>
    </lineage>
</organism>
<evidence type="ECO:0000256" key="1">
    <source>
        <dbReference type="SAM" id="MobiDB-lite"/>
    </source>
</evidence>
<dbReference type="AlphaFoldDB" id="A0A4Y2W5M6"/>
<name>A0A4Y2W5M6_ARAVE</name>
<gene>
    <name evidence="2" type="ORF">AVEN_240926_1</name>
</gene>